<evidence type="ECO:0000256" key="1">
    <source>
        <dbReference type="SAM" id="Phobius"/>
    </source>
</evidence>
<feature type="transmembrane region" description="Helical" evidence="1">
    <location>
        <begin position="69"/>
        <end position="95"/>
    </location>
</feature>
<comment type="caution">
    <text evidence="2">The sequence shown here is derived from an EMBL/GenBank/DDBJ whole genome shotgun (WGS) entry which is preliminary data.</text>
</comment>
<keyword evidence="1" id="KW-1133">Transmembrane helix</keyword>
<evidence type="ECO:0000313" key="3">
    <source>
        <dbReference type="Proteomes" id="UP001318860"/>
    </source>
</evidence>
<dbReference type="PANTHER" id="PTHR31860">
    <property type="entry name" value="HEAT-INDUCIBLE TRANSCRIPTION REPRESSOR (DUF639)-RELATED"/>
    <property type="match status" value="1"/>
</dbReference>
<evidence type="ECO:0000313" key="2">
    <source>
        <dbReference type="EMBL" id="KAK6139754.1"/>
    </source>
</evidence>
<sequence length="163" mass="18635">MMRARRTRIPEKHDRIVIRTGSDQTTMESIVSAQQGLRSVHEILRQTNIALLKIWSILVSRAPKHTNTVMIVLTSCAITLAVVPFKYILIALVLYGSVMTSKLGKYMQNDQGNRRMREWWDSIPVIPVEFVDKESDNLVPHRLVIKRACLPLGDAIFGIRQIE</sequence>
<reference evidence="2 3" key="1">
    <citation type="journal article" date="2021" name="Comput. Struct. Biotechnol. J.">
        <title>De novo genome assembly of the potent medicinal plant Rehmannia glutinosa using nanopore technology.</title>
        <authorList>
            <person name="Ma L."/>
            <person name="Dong C."/>
            <person name="Song C."/>
            <person name="Wang X."/>
            <person name="Zheng X."/>
            <person name="Niu Y."/>
            <person name="Chen S."/>
            <person name="Feng W."/>
        </authorList>
    </citation>
    <scope>NUCLEOTIDE SEQUENCE [LARGE SCALE GENOMIC DNA]</scope>
    <source>
        <strain evidence="2">DH-2019</strain>
    </source>
</reference>
<keyword evidence="1" id="KW-0812">Transmembrane</keyword>
<dbReference type="InterPro" id="IPR006927">
    <property type="entry name" value="DUF639"/>
</dbReference>
<keyword evidence="1" id="KW-0472">Membrane</keyword>
<keyword evidence="3" id="KW-1185">Reference proteome</keyword>
<organism evidence="2 3">
    <name type="scientific">Rehmannia glutinosa</name>
    <name type="common">Chinese foxglove</name>
    <dbReference type="NCBI Taxonomy" id="99300"/>
    <lineage>
        <taxon>Eukaryota</taxon>
        <taxon>Viridiplantae</taxon>
        <taxon>Streptophyta</taxon>
        <taxon>Embryophyta</taxon>
        <taxon>Tracheophyta</taxon>
        <taxon>Spermatophyta</taxon>
        <taxon>Magnoliopsida</taxon>
        <taxon>eudicotyledons</taxon>
        <taxon>Gunneridae</taxon>
        <taxon>Pentapetalae</taxon>
        <taxon>asterids</taxon>
        <taxon>lamiids</taxon>
        <taxon>Lamiales</taxon>
        <taxon>Orobanchaceae</taxon>
        <taxon>Rehmannieae</taxon>
        <taxon>Rehmannia</taxon>
    </lineage>
</organism>
<dbReference type="Pfam" id="PF04842">
    <property type="entry name" value="DUF639"/>
    <property type="match status" value="1"/>
</dbReference>
<accession>A0ABR0W0B5</accession>
<name>A0ABR0W0B5_REHGL</name>
<protein>
    <submittedName>
        <fullName evidence="2">Uncharacterized protein</fullName>
    </submittedName>
</protein>
<dbReference type="Proteomes" id="UP001318860">
    <property type="component" value="Unassembled WGS sequence"/>
</dbReference>
<dbReference type="EMBL" id="JABTTQ020000361">
    <property type="protein sequence ID" value="KAK6139754.1"/>
    <property type="molecule type" value="Genomic_DNA"/>
</dbReference>
<gene>
    <name evidence="2" type="ORF">DH2020_026514</name>
</gene>
<dbReference type="PANTHER" id="PTHR31860:SF5">
    <property type="entry name" value="ARGH (DUF639)"/>
    <property type="match status" value="1"/>
</dbReference>
<proteinExistence type="predicted"/>